<dbReference type="HOGENOM" id="CLU_1684656_0_0_11"/>
<comment type="caution">
    <text evidence="2">The sequence shown here is derived from an EMBL/GenBank/DDBJ whole genome shotgun (WGS) entry which is preliminary data.</text>
</comment>
<dbReference type="EMBL" id="ALQA01000031">
    <property type="protein sequence ID" value="EJZ08519.1"/>
    <property type="molecule type" value="Genomic_DNA"/>
</dbReference>
<proteinExistence type="predicted"/>
<keyword evidence="1" id="KW-0812">Transmembrane</keyword>
<protein>
    <submittedName>
        <fullName evidence="2">Uncharacterized protein</fullName>
    </submittedName>
</protein>
<evidence type="ECO:0000256" key="1">
    <source>
        <dbReference type="SAM" id="Phobius"/>
    </source>
</evidence>
<gene>
    <name evidence="2" type="ORF">MVAC_15428</name>
</gene>
<evidence type="ECO:0000313" key="3">
    <source>
        <dbReference type="Proteomes" id="UP000006072"/>
    </source>
</evidence>
<keyword evidence="1" id="KW-0472">Membrane</keyword>
<accession>K0VBT7</accession>
<dbReference type="PATRIC" id="fig|1194972.3.peg.3080"/>
<keyword evidence="3" id="KW-1185">Reference proteome</keyword>
<name>K0VBT7_MYCVA</name>
<sequence length="156" mass="16761">MAIRDWSKAKFTLLIGLPVFLVISIPMVVWDYRTEAPRPSGDCLHVDQAMRHWMRVLPAIQSGLGDADDTALVSDTAAAATAIRGEAEAIQDPALRSTAMTLADNLERVSRGSPSSPPNGFPDRNYMGGMQDSISTGHALKLACPGAVDDRLPEES</sequence>
<dbReference type="eggNOG" id="ENOG5032KZG">
    <property type="taxonomic scope" value="Bacteria"/>
</dbReference>
<dbReference type="Proteomes" id="UP000006072">
    <property type="component" value="Unassembled WGS sequence"/>
</dbReference>
<feature type="transmembrane region" description="Helical" evidence="1">
    <location>
        <begin position="12"/>
        <end position="30"/>
    </location>
</feature>
<organism evidence="2 3">
    <name type="scientific">Mycolicibacterium vaccae ATCC 25954</name>
    <dbReference type="NCBI Taxonomy" id="1194972"/>
    <lineage>
        <taxon>Bacteria</taxon>
        <taxon>Bacillati</taxon>
        <taxon>Actinomycetota</taxon>
        <taxon>Actinomycetes</taxon>
        <taxon>Mycobacteriales</taxon>
        <taxon>Mycobacteriaceae</taxon>
        <taxon>Mycolicibacterium</taxon>
    </lineage>
</organism>
<dbReference type="AlphaFoldDB" id="K0VBT7"/>
<reference evidence="2 3" key="1">
    <citation type="journal article" date="2012" name="J. Bacteriol.">
        <title>Complete Genome Sequence of Mycobacterium vaccae Type Strain ATCC 25954.</title>
        <authorList>
            <person name="Ho Y.S."/>
            <person name="Adroub S.A."/>
            <person name="Abadi M."/>
            <person name="Al Alwan B."/>
            <person name="Alkhateeb R."/>
            <person name="Gao G."/>
            <person name="Ragab A."/>
            <person name="Ali S."/>
            <person name="van Soolingen D."/>
            <person name="Bitter W."/>
            <person name="Pain A."/>
            <person name="Abdallah A.M."/>
        </authorList>
    </citation>
    <scope>NUCLEOTIDE SEQUENCE [LARGE SCALE GENOMIC DNA]</scope>
    <source>
        <strain evidence="2 3">ATCC 25954</strain>
    </source>
</reference>
<keyword evidence="1" id="KW-1133">Transmembrane helix</keyword>
<evidence type="ECO:0000313" key="2">
    <source>
        <dbReference type="EMBL" id="EJZ08519.1"/>
    </source>
</evidence>
<dbReference type="RefSeq" id="WP_003931611.1">
    <property type="nucleotide sequence ID" value="NZ_JH814693.1"/>
</dbReference>